<organism evidence="1 2">
    <name type="scientific">Tetracentron sinense</name>
    <name type="common">Spur-leaf</name>
    <dbReference type="NCBI Taxonomy" id="13715"/>
    <lineage>
        <taxon>Eukaryota</taxon>
        <taxon>Viridiplantae</taxon>
        <taxon>Streptophyta</taxon>
        <taxon>Embryophyta</taxon>
        <taxon>Tracheophyta</taxon>
        <taxon>Spermatophyta</taxon>
        <taxon>Magnoliopsida</taxon>
        <taxon>Trochodendrales</taxon>
        <taxon>Trochodendraceae</taxon>
        <taxon>Tetracentron</taxon>
    </lineage>
</organism>
<dbReference type="AlphaFoldDB" id="A0A835DMD9"/>
<protein>
    <submittedName>
        <fullName evidence="1">Uncharacterized protein</fullName>
    </submittedName>
</protein>
<dbReference type="InterPro" id="IPR029052">
    <property type="entry name" value="Metallo-depent_PP-like"/>
</dbReference>
<comment type="caution">
    <text evidence="1">The sequence shown here is derived from an EMBL/GenBank/DDBJ whole genome shotgun (WGS) entry which is preliminary data.</text>
</comment>
<dbReference type="SUPFAM" id="SSF56300">
    <property type="entry name" value="Metallo-dependent phosphatases"/>
    <property type="match status" value="1"/>
</dbReference>
<name>A0A835DMD9_TETSI</name>
<proteinExistence type="predicted"/>
<keyword evidence="2" id="KW-1185">Reference proteome</keyword>
<gene>
    <name evidence="1" type="ORF">HHK36_005514</name>
</gene>
<accession>A0A835DMD9</accession>
<evidence type="ECO:0000313" key="2">
    <source>
        <dbReference type="Proteomes" id="UP000655225"/>
    </source>
</evidence>
<dbReference type="Gene3D" id="3.60.21.10">
    <property type="match status" value="1"/>
</dbReference>
<reference evidence="1 2" key="1">
    <citation type="submission" date="2020-04" db="EMBL/GenBank/DDBJ databases">
        <title>Plant Genome Project.</title>
        <authorList>
            <person name="Zhang R.-G."/>
        </authorList>
    </citation>
    <scope>NUCLEOTIDE SEQUENCE [LARGE SCALE GENOMIC DNA]</scope>
    <source>
        <strain evidence="1">YNK0</strain>
        <tissue evidence="1">Leaf</tissue>
    </source>
</reference>
<dbReference type="Proteomes" id="UP000655225">
    <property type="component" value="Unassembled WGS sequence"/>
</dbReference>
<sequence>MVATLLLQTTSSWGLCRSRQAKLGDNMFARSGLQSKVVEDGYEFFAKRRLVTIFSAPNYGGEFAKPVLYWYWKDGRPAGLLVTLFRHDLDS</sequence>
<evidence type="ECO:0000313" key="1">
    <source>
        <dbReference type="EMBL" id="KAF8409438.1"/>
    </source>
</evidence>
<dbReference type="EMBL" id="JABCRI010000003">
    <property type="protein sequence ID" value="KAF8409438.1"/>
    <property type="molecule type" value="Genomic_DNA"/>
</dbReference>